<dbReference type="Proteomes" id="UP000530564">
    <property type="component" value="Unassembled WGS sequence"/>
</dbReference>
<keyword evidence="3" id="KW-1185">Reference proteome</keyword>
<comment type="caution">
    <text evidence="2">The sequence shown here is derived from an EMBL/GenBank/DDBJ whole genome shotgun (WGS) entry which is preliminary data.</text>
</comment>
<dbReference type="RefSeq" id="WP_183771314.1">
    <property type="nucleotide sequence ID" value="NZ_JACIDK010000002.1"/>
</dbReference>
<proteinExistence type="predicted"/>
<keyword evidence="1" id="KW-0812">Transmembrane</keyword>
<keyword evidence="1" id="KW-0472">Membrane</keyword>
<keyword evidence="1" id="KW-1133">Transmembrane helix</keyword>
<evidence type="ECO:0000256" key="1">
    <source>
        <dbReference type="SAM" id="Phobius"/>
    </source>
</evidence>
<dbReference type="EMBL" id="JACIDK010000002">
    <property type="protein sequence ID" value="MBB3890868.1"/>
    <property type="molecule type" value="Genomic_DNA"/>
</dbReference>
<protein>
    <submittedName>
        <fullName evidence="2">Uncharacterized protein</fullName>
    </submittedName>
</protein>
<feature type="transmembrane region" description="Helical" evidence="1">
    <location>
        <begin position="12"/>
        <end position="31"/>
    </location>
</feature>
<gene>
    <name evidence="2" type="ORF">GGQ61_001585</name>
</gene>
<reference evidence="2 3" key="1">
    <citation type="submission" date="2020-08" db="EMBL/GenBank/DDBJ databases">
        <title>Genomic Encyclopedia of Type Strains, Phase IV (KMG-IV): sequencing the most valuable type-strain genomes for metagenomic binning, comparative biology and taxonomic classification.</title>
        <authorList>
            <person name="Goeker M."/>
        </authorList>
    </citation>
    <scope>NUCLEOTIDE SEQUENCE [LARGE SCALE GENOMIC DNA]</scope>
    <source>
        <strain evidence="2 3">DSM 21793</strain>
    </source>
</reference>
<evidence type="ECO:0000313" key="3">
    <source>
        <dbReference type="Proteomes" id="UP000530564"/>
    </source>
</evidence>
<name>A0A839ZXP7_9CAUL</name>
<dbReference type="AlphaFoldDB" id="A0A839ZXP7"/>
<organism evidence="2 3">
    <name type="scientific">Phenylobacterium haematophilum</name>
    <dbReference type="NCBI Taxonomy" id="98513"/>
    <lineage>
        <taxon>Bacteria</taxon>
        <taxon>Pseudomonadati</taxon>
        <taxon>Pseudomonadota</taxon>
        <taxon>Alphaproteobacteria</taxon>
        <taxon>Caulobacterales</taxon>
        <taxon>Caulobacteraceae</taxon>
        <taxon>Phenylobacterium</taxon>
    </lineage>
</organism>
<evidence type="ECO:0000313" key="2">
    <source>
        <dbReference type="EMBL" id="MBB3890868.1"/>
    </source>
</evidence>
<sequence length="56" mass="5430">MTEVSAYQIVRPFAWIAATAFAVGFAGYVAIGAGAPGLGADPQAPMMATVAGASAG</sequence>
<accession>A0A839ZXP7</accession>